<sequence length="347" mass="37539">MKKGYKVLSLSLVLVLIIAALAGCGTKPPAEPPAQGEAPAEQPEITLVYAEVNPLDTIVGQTDTAFKEKVEELSGGKIKIDIQASGVLGSENDVLDAMLGGGGTIDMSRISAFALTSYGGEKSKLLSIPYTFVNREHFWNFATSDLAPEFLLEPHENGSGVRGLFYGEEGFRHFFTVKPISKMEDLKGMKLRVSNDPVMNGMVQGLGASPTVVAFGELYSALQTGVVDGAEQPIANYKSNAFPEVAPNLILDGHTLGAIQVVITDEAWNKLTEEQQNILMEAGKYASEFNRKISEEAENKVLEQLKAEGVNVVEVEDITPWQEAVKGVIESATANNKELYKKIVDMK</sequence>
<keyword evidence="3 4" id="KW-0732">Signal</keyword>
<dbReference type="InterPro" id="IPR038404">
    <property type="entry name" value="TRAP_DctP_sf"/>
</dbReference>
<dbReference type="PANTHER" id="PTHR33376:SF7">
    <property type="entry name" value="C4-DICARBOXYLATE-BINDING PROTEIN DCTB"/>
    <property type="match status" value="1"/>
</dbReference>
<dbReference type="OrthoDB" id="9815946at2"/>
<keyword evidence="6" id="KW-1185">Reference proteome</keyword>
<dbReference type="Pfam" id="PF03480">
    <property type="entry name" value="DctP"/>
    <property type="match status" value="1"/>
</dbReference>
<dbReference type="RefSeq" id="WP_069975243.1">
    <property type="nucleotide sequence ID" value="NZ_CP017269.1"/>
</dbReference>
<proteinExistence type="inferred from homology"/>
<dbReference type="GO" id="GO:0030288">
    <property type="term" value="C:outer membrane-bounded periplasmic space"/>
    <property type="evidence" value="ECO:0007669"/>
    <property type="project" value="InterPro"/>
</dbReference>
<dbReference type="PIRSF" id="PIRSF006470">
    <property type="entry name" value="DctB"/>
    <property type="match status" value="1"/>
</dbReference>
<dbReference type="NCBIfam" id="NF037995">
    <property type="entry name" value="TRAP_S1"/>
    <property type="match status" value="1"/>
</dbReference>
<protein>
    <submittedName>
        <fullName evidence="5">C4-dicarboxylate ABC transporter substrate-binding protein</fullName>
    </submittedName>
</protein>
<dbReference type="GO" id="GO:0055085">
    <property type="term" value="P:transmembrane transport"/>
    <property type="evidence" value="ECO:0007669"/>
    <property type="project" value="InterPro"/>
</dbReference>
<dbReference type="EMBL" id="CP017269">
    <property type="protein sequence ID" value="AOT69499.1"/>
    <property type="molecule type" value="Genomic_DNA"/>
</dbReference>
<dbReference type="PROSITE" id="PS51257">
    <property type="entry name" value="PROKAR_LIPOPROTEIN"/>
    <property type="match status" value="1"/>
</dbReference>
<dbReference type="KEGG" id="gfe:Gferi_07885"/>
<name>A0A1D8GF20_9FIRM</name>
<feature type="signal peptide" evidence="4">
    <location>
        <begin position="1"/>
        <end position="22"/>
    </location>
</feature>
<dbReference type="STRING" id="1424294.Gferi_07885"/>
<evidence type="ECO:0000313" key="5">
    <source>
        <dbReference type="EMBL" id="AOT69499.1"/>
    </source>
</evidence>
<dbReference type="PANTHER" id="PTHR33376">
    <property type="match status" value="1"/>
</dbReference>
<evidence type="ECO:0000256" key="3">
    <source>
        <dbReference type="ARBA" id="ARBA00022729"/>
    </source>
</evidence>
<dbReference type="AlphaFoldDB" id="A0A1D8GF20"/>
<dbReference type="Gene3D" id="3.40.190.170">
    <property type="entry name" value="Bacterial extracellular solute-binding protein, family 7"/>
    <property type="match status" value="1"/>
</dbReference>
<evidence type="ECO:0000313" key="6">
    <source>
        <dbReference type="Proteomes" id="UP000095743"/>
    </source>
</evidence>
<dbReference type="InterPro" id="IPR004682">
    <property type="entry name" value="TRAP_DctP"/>
</dbReference>
<dbReference type="CDD" id="cd13603">
    <property type="entry name" value="PBP2_TRAP_Siap_TeaA_like"/>
    <property type="match status" value="1"/>
</dbReference>
<feature type="chain" id="PRO_5039024987" evidence="4">
    <location>
        <begin position="23"/>
        <end position="347"/>
    </location>
</feature>
<organism evidence="5 6">
    <name type="scientific">Geosporobacter ferrireducens</name>
    <dbReference type="NCBI Taxonomy" id="1424294"/>
    <lineage>
        <taxon>Bacteria</taxon>
        <taxon>Bacillati</taxon>
        <taxon>Bacillota</taxon>
        <taxon>Clostridia</taxon>
        <taxon>Peptostreptococcales</taxon>
        <taxon>Thermotaleaceae</taxon>
        <taxon>Geosporobacter</taxon>
    </lineage>
</organism>
<comment type="similarity">
    <text evidence="1">Belongs to the bacterial solute-binding protein 7 family.</text>
</comment>
<keyword evidence="2" id="KW-0813">Transport</keyword>
<dbReference type="Proteomes" id="UP000095743">
    <property type="component" value="Chromosome"/>
</dbReference>
<reference evidence="5 6" key="1">
    <citation type="submission" date="2016-09" db="EMBL/GenBank/DDBJ databases">
        <title>Genomic analysis reveals versatility of anaerobic energy metabolism of Geosporobacter ferrireducens IRF9 of phylum Firmicutes.</title>
        <authorList>
            <person name="Kim S.-J."/>
        </authorList>
    </citation>
    <scope>NUCLEOTIDE SEQUENCE [LARGE SCALE GENOMIC DNA]</scope>
    <source>
        <strain evidence="5 6">IRF9</strain>
    </source>
</reference>
<evidence type="ECO:0000256" key="1">
    <source>
        <dbReference type="ARBA" id="ARBA00009023"/>
    </source>
</evidence>
<gene>
    <name evidence="5" type="ORF">Gferi_07885</name>
</gene>
<evidence type="ECO:0000256" key="2">
    <source>
        <dbReference type="ARBA" id="ARBA00022448"/>
    </source>
</evidence>
<dbReference type="InterPro" id="IPR018389">
    <property type="entry name" value="DctP_fam"/>
</dbReference>
<evidence type="ECO:0000256" key="4">
    <source>
        <dbReference type="SAM" id="SignalP"/>
    </source>
</evidence>
<accession>A0A1D8GF20</accession>